<dbReference type="OrthoDB" id="9807112at2"/>
<comment type="caution">
    <text evidence="1">The sequence shown here is derived from an EMBL/GenBank/DDBJ whole genome shotgun (WGS) entry which is preliminary data.</text>
</comment>
<dbReference type="RefSeq" id="WP_152157620.1">
    <property type="nucleotide sequence ID" value="NZ_WEHX01000006.1"/>
</dbReference>
<proteinExistence type="predicted"/>
<sequence length="279" mass="31087">MFKWLKEKLKGPLADAPRESSPEQPVDERLLEILEKLPADGLPRWPAAVAAFEALPAERLDDPLYAKNLLRALFAALSHIDAPVRQTMALAQIALNHFPRIAAAVRQSDAHGQRALLPLAEGLLALRTGQFDLAFRLIARANLERRISDAWAEGNALEAAPDYLVTAVSLAAQTLIDLKNPDLRYWGTVAEALPEDPKAVLEPESFLMAVGDLVLEIHRAAAEAVTLDAKERLEILGKADARYELLFRRLHPQAEDCRRMFRRVEKMFGILAEDKDLRA</sequence>
<dbReference type="Proteomes" id="UP000430564">
    <property type="component" value="Unassembled WGS sequence"/>
</dbReference>
<dbReference type="EMBL" id="WEHX01000006">
    <property type="protein sequence ID" value="KAB7662627.1"/>
    <property type="molecule type" value="Genomic_DNA"/>
</dbReference>
<name>A0A6I1EPY4_9BURK</name>
<organism evidence="1 2">
    <name type="scientific">Sutterella seckii</name>
    <dbReference type="NCBI Taxonomy" id="1944635"/>
    <lineage>
        <taxon>Bacteria</taxon>
        <taxon>Pseudomonadati</taxon>
        <taxon>Pseudomonadota</taxon>
        <taxon>Betaproteobacteria</taxon>
        <taxon>Burkholderiales</taxon>
        <taxon>Sutterellaceae</taxon>
        <taxon>Sutterella</taxon>
    </lineage>
</organism>
<dbReference type="AlphaFoldDB" id="A0A6I1EPY4"/>
<evidence type="ECO:0000313" key="1">
    <source>
        <dbReference type="EMBL" id="KAB7662627.1"/>
    </source>
</evidence>
<accession>A0A6I1EPY4</accession>
<gene>
    <name evidence="1" type="ORF">GBM95_02410</name>
</gene>
<evidence type="ECO:0000313" key="2">
    <source>
        <dbReference type="Proteomes" id="UP000430564"/>
    </source>
</evidence>
<reference evidence="1 2" key="1">
    <citation type="submission" date="2019-10" db="EMBL/GenBank/DDBJ databases">
        <title>Genome diversity of Sutterella seckii.</title>
        <authorList>
            <person name="Chaplin A.V."/>
            <person name="Sokolova S.R."/>
            <person name="Mosin K.A."/>
            <person name="Ivanova E.L."/>
            <person name="Kochetkova T.O."/>
            <person name="Goltsov A.Y."/>
            <person name="Trofimov D.Y."/>
            <person name="Efimov B.A."/>
        </authorList>
    </citation>
    <scope>NUCLEOTIDE SEQUENCE [LARGE SCALE GENOMIC DNA]</scope>
    <source>
        <strain evidence="1 2">ASD393</strain>
    </source>
</reference>
<protein>
    <submittedName>
        <fullName evidence="1">Uncharacterized protein</fullName>
    </submittedName>
</protein>